<dbReference type="PANTHER" id="PTHR35011:SF10">
    <property type="entry name" value="TRAP TRANSPORTER SMALL PERMEASE PROTEIN"/>
    <property type="match status" value="1"/>
</dbReference>
<dbReference type="GO" id="GO:0022857">
    <property type="term" value="F:transmembrane transporter activity"/>
    <property type="evidence" value="ECO:0007669"/>
    <property type="project" value="UniProtKB-UniRule"/>
</dbReference>
<dbReference type="PANTHER" id="PTHR35011">
    <property type="entry name" value="2,3-DIKETO-L-GULONATE TRAP TRANSPORTER SMALL PERMEASE PROTEIN YIAM"/>
    <property type="match status" value="1"/>
</dbReference>
<evidence type="ECO:0000256" key="2">
    <source>
        <dbReference type="ARBA" id="ARBA00022448"/>
    </source>
</evidence>
<comment type="similarity">
    <text evidence="8 9">Belongs to the TRAP transporter small permease family.</text>
</comment>
<evidence type="ECO:0000256" key="5">
    <source>
        <dbReference type="ARBA" id="ARBA00022692"/>
    </source>
</evidence>
<dbReference type="EMBL" id="FOGB01000006">
    <property type="protein sequence ID" value="SEQ69234.1"/>
    <property type="molecule type" value="Genomic_DNA"/>
</dbReference>
<dbReference type="Pfam" id="PF04290">
    <property type="entry name" value="DctQ"/>
    <property type="match status" value="1"/>
</dbReference>
<comment type="subcellular location">
    <subcellularLocation>
        <location evidence="1 9">Cell inner membrane</location>
        <topology evidence="1 9">Multi-pass membrane protein</topology>
    </subcellularLocation>
</comment>
<comment type="subunit">
    <text evidence="9">The complex comprises the extracytoplasmic solute receptor protein and the two transmembrane proteins.</text>
</comment>
<reference evidence="12" key="1">
    <citation type="submission" date="2016-10" db="EMBL/GenBank/DDBJ databases">
        <authorList>
            <person name="Varghese N."/>
            <person name="Submissions S."/>
        </authorList>
    </citation>
    <scope>NUCLEOTIDE SEQUENCE [LARGE SCALE GENOMIC DNA]</scope>
    <source>
        <strain evidence="12">DSM 18887</strain>
    </source>
</reference>
<feature type="transmembrane region" description="Helical" evidence="9">
    <location>
        <begin position="139"/>
        <end position="163"/>
    </location>
</feature>
<keyword evidence="7 9" id="KW-0472">Membrane</keyword>
<protein>
    <recommendedName>
        <fullName evidence="9">TRAP transporter small permease protein</fullName>
    </recommendedName>
</protein>
<keyword evidence="4 9" id="KW-0997">Cell inner membrane</keyword>
<gene>
    <name evidence="11" type="ORF">SAMN03080615_02412</name>
</gene>
<dbReference type="RefSeq" id="WP_091358404.1">
    <property type="nucleotide sequence ID" value="NZ_AP025284.1"/>
</dbReference>
<evidence type="ECO:0000256" key="7">
    <source>
        <dbReference type="ARBA" id="ARBA00023136"/>
    </source>
</evidence>
<dbReference type="InterPro" id="IPR007387">
    <property type="entry name" value="TRAP_DctQ"/>
</dbReference>
<feature type="domain" description="Tripartite ATP-independent periplasmic transporters DctQ component" evidence="10">
    <location>
        <begin position="35"/>
        <end position="164"/>
    </location>
</feature>
<dbReference type="STRING" id="355243.SAMN03080615_02412"/>
<keyword evidence="5 9" id="KW-0812">Transmembrane</keyword>
<organism evidence="11 12">
    <name type="scientific">Amphritea atlantica</name>
    <dbReference type="NCBI Taxonomy" id="355243"/>
    <lineage>
        <taxon>Bacteria</taxon>
        <taxon>Pseudomonadati</taxon>
        <taxon>Pseudomonadota</taxon>
        <taxon>Gammaproteobacteria</taxon>
        <taxon>Oceanospirillales</taxon>
        <taxon>Oceanospirillaceae</taxon>
        <taxon>Amphritea</taxon>
    </lineage>
</organism>
<evidence type="ECO:0000256" key="3">
    <source>
        <dbReference type="ARBA" id="ARBA00022475"/>
    </source>
</evidence>
<evidence type="ECO:0000256" key="8">
    <source>
        <dbReference type="ARBA" id="ARBA00038436"/>
    </source>
</evidence>
<dbReference type="Proteomes" id="UP000198749">
    <property type="component" value="Unassembled WGS sequence"/>
</dbReference>
<dbReference type="GO" id="GO:0005886">
    <property type="term" value="C:plasma membrane"/>
    <property type="evidence" value="ECO:0007669"/>
    <property type="project" value="UniProtKB-SubCell"/>
</dbReference>
<name>A0A1H9I3R3_9GAMM</name>
<keyword evidence="12" id="KW-1185">Reference proteome</keyword>
<evidence type="ECO:0000313" key="11">
    <source>
        <dbReference type="EMBL" id="SEQ69234.1"/>
    </source>
</evidence>
<dbReference type="GO" id="GO:0015740">
    <property type="term" value="P:C4-dicarboxylate transport"/>
    <property type="evidence" value="ECO:0007669"/>
    <property type="project" value="TreeGrafter"/>
</dbReference>
<accession>A0A1H9I3R3</accession>
<keyword evidence="3" id="KW-1003">Cell membrane</keyword>
<sequence>MSFSAWMTAHYEEKGPVVWLAFLLELVAAITLFFMMMLTCADVFGRYFLDNAVDGATELTEMSLAILVFAEMPVITWRGGHVVVDILDRLLGGTVIKVLGLLSALLISTSLYFLAVRIHELAVRSNSRGEVTEFLQVPVGYIVDYIAVMSWATAALMISYGIYRLLFLSRD</sequence>
<feature type="transmembrane region" description="Helical" evidence="9">
    <location>
        <begin position="17"/>
        <end position="38"/>
    </location>
</feature>
<evidence type="ECO:0000259" key="10">
    <source>
        <dbReference type="Pfam" id="PF04290"/>
    </source>
</evidence>
<evidence type="ECO:0000256" key="1">
    <source>
        <dbReference type="ARBA" id="ARBA00004429"/>
    </source>
</evidence>
<evidence type="ECO:0000256" key="9">
    <source>
        <dbReference type="RuleBase" id="RU369079"/>
    </source>
</evidence>
<dbReference type="AlphaFoldDB" id="A0A1H9I3R3"/>
<proteinExistence type="inferred from homology"/>
<evidence type="ECO:0000256" key="6">
    <source>
        <dbReference type="ARBA" id="ARBA00022989"/>
    </source>
</evidence>
<evidence type="ECO:0000256" key="4">
    <source>
        <dbReference type="ARBA" id="ARBA00022519"/>
    </source>
</evidence>
<dbReference type="OrthoDB" id="2877624at2"/>
<keyword evidence="2 9" id="KW-0813">Transport</keyword>
<comment type="function">
    <text evidence="9">Part of the tripartite ATP-independent periplasmic (TRAP) transport system.</text>
</comment>
<comment type="caution">
    <text evidence="9">Lacks conserved residue(s) required for the propagation of feature annotation.</text>
</comment>
<dbReference type="InterPro" id="IPR055348">
    <property type="entry name" value="DctQ"/>
</dbReference>
<keyword evidence="6 9" id="KW-1133">Transmembrane helix</keyword>
<evidence type="ECO:0000313" key="12">
    <source>
        <dbReference type="Proteomes" id="UP000198749"/>
    </source>
</evidence>
<feature type="transmembrane region" description="Helical" evidence="9">
    <location>
        <begin position="98"/>
        <end position="119"/>
    </location>
</feature>